<evidence type="ECO:0000313" key="3">
    <source>
        <dbReference type="Proteomes" id="UP000233782"/>
    </source>
</evidence>
<gene>
    <name evidence="2" type="ORF">BD749_2899</name>
</gene>
<dbReference type="Proteomes" id="UP000233782">
    <property type="component" value="Unassembled WGS sequence"/>
</dbReference>
<feature type="chain" id="PRO_5014917471" evidence="1">
    <location>
        <begin position="22"/>
        <end position="90"/>
    </location>
</feature>
<evidence type="ECO:0000313" key="2">
    <source>
        <dbReference type="EMBL" id="PKV63062.1"/>
    </source>
</evidence>
<protein>
    <submittedName>
        <fullName evidence="2">Uncharacterized protein</fullName>
    </submittedName>
</protein>
<evidence type="ECO:0000256" key="1">
    <source>
        <dbReference type="SAM" id="SignalP"/>
    </source>
</evidence>
<comment type="caution">
    <text evidence="2">The sequence shown here is derived from an EMBL/GenBank/DDBJ whole genome shotgun (WGS) entry which is preliminary data.</text>
</comment>
<reference evidence="2 3" key="1">
    <citation type="submission" date="2017-12" db="EMBL/GenBank/DDBJ databases">
        <title>Genomic Encyclopedia of Type Strains, Phase III (KMG-III): the genomes of soil and plant-associated and newly described type strains.</title>
        <authorList>
            <person name="Whitman W."/>
        </authorList>
    </citation>
    <scope>NUCLEOTIDE SEQUENCE [LARGE SCALE GENOMIC DNA]</scope>
    <source>
        <strain evidence="2 3">LP43</strain>
    </source>
</reference>
<organism evidence="2 3">
    <name type="scientific">Pontibacter ramchanderi</name>
    <dbReference type="NCBI Taxonomy" id="1179743"/>
    <lineage>
        <taxon>Bacteria</taxon>
        <taxon>Pseudomonadati</taxon>
        <taxon>Bacteroidota</taxon>
        <taxon>Cytophagia</taxon>
        <taxon>Cytophagales</taxon>
        <taxon>Hymenobacteraceae</taxon>
        <taxon>Pontibacter</taxon>
    </lineage>
</organism>
<keyword evidence="3" id="KW-1185">Reference proteome</keyword>
<dbReference type="EMBL" id="PJMU01000003">
    <property type="protein sequence ID" value="PKV63062.1"/>
    <property type="molecule type" value="Genomic_DNA"/>
</dbReference>
<accession>A0A2N3U8J0</accession>
<name>A0A2N3U8J0_9BACT</name>
<feature type="signal peptide" evidence="1">
    <location>
        <begin position="1"/>
        <end position="21"/>
    </location>
</feature>
<keyword evidence="1" id="KW-0732">Signal</keyword>
<proteinExistence type="predicted"/>
<sequence>MKKAGLILLAGLLLFSLTHSSRQVSGQILCLKAHSDLEGKCHVAGYTYDTNQSDVPAELATLQEPATEQVTLTGRMLQLLDTFARLVMVI</sequence>
<dbReference type="AlphaFoldDB" id="A0A2N3U8J0"/>